<evidence type="ECO:0000313" key="4">
    <source>
        <dbReference type="Proteomes" id="UP000256794"/>
    </source>
</evidence>
<dbReference type="Pfam" id="PF13454">
    <property type="entry name" value="NAD_binding_9"/>
    <property type="match status" value="1"/>
</dbReference>
<evidence type="ECO:0000313" key="3">
    <source>
        <dbReference type="EMBL" id="REG44558.1"/>
    </source>
</evidence>
<sequence length="445" mass="48405">MDGQFPQDGSRHVIIVGGGASGVLAAAHLLRANPLLRISMIEKAQTLGCGIAYATENPDHLLNTRVHNMSAFPDDPGHFLRWLHDSAEAPAATPDCFASRAAYGRYLEGLLAAWGRDRLTCHRRECLRVEESRGCVRAHLDDGSAITGHLAILATGHAVPQHPPQGMRGAWDFGPPADLGAEVAIIGTGLSMVDHVVSLLGRGHRGRITCLSRRGLLPRAHAAGHALAIARDEIPLGAPVGRLLAWLRARIREAEAGGLDWRDVIDGLRPHVSAIWQGWDEDSRRRFLRHGAAWWEVHRHRMPPQSAAMIAEAEARGQLHVLKARFERLAGDGVHVLTPQGPLRLPADHVIDCRGIRRDPETDSAPVVLDLLATGQGRLDRLRLGLDTTAEAQLIARDGRVSRRLFAIGPCARGALWEITAIPDIRLQCARLAGLLDRLPQEALG</sequence>
<dbReference type="Gene3D" id="3.50.50.60">
    <property type="entry name" value="FAD/NAD(P)-binding domain"/>
    <property type="match status" value="2"/>
</dbReference>
<reference evidence="3 4" key="1">
    <citation type="submission" date="2018-08" db="EMBL/GenBank/DDBJ databases">
        <title>Genomic Encyclopedia of Archaeal and Bacterial Type Strains, Phase II (KMG-II): from individual species to whole genera.</title>
        <authorList>
            <person name="Goeker M."/>
        </authorList>
    </citation>
    <scope>NUCLEOTIDE SEQUENCE [LARGE SCALE GENOMIC DNA]</scope>
    <source>
        <strain evidence="3 4">DSM 582</strain>
    </source>
</reference>
<proteinExistence type="predicted"/>
<keyword evidence="4" id="KW-1185">Reference proteome</keyword>
<dbReference type="EMBL" id="QUMX01000022">
    <property type="protein sequence ID" value="REG44558.1"/>
    <property type="molecule type" value="Genomic_DNA"/>
</dbReference>
<dbReference type="PANTHER" id="PTHR40254:SF1">
    <property type="entry name" value="BLR0577 PROTEIN"/>
    <property type="match status" value="1"/>
</dbReference>
<evidence type="ECO:0000259" key="2">
    <source>
        <dbReference type="Pfam" id="PF13454"/>
    </source>
</evidence>
<comment type="caution">
    <text evidence="3">The sequence shown here is derived from an EMBL/GenBank/DDBJ whole genome shotgun (WGS) entry which is preliminary data.</text>
</comment>
<dbReference type="Proteomes" id="UP000256794">
    <property type="component" value="Unassembled WGS sequence"/>
</dbReference>
<accession>A0AAQ0HGM6</accession>
<feature type="transmembrane region" description="Helical" evidence="1">
    <location>
        <begin position="12"/>
        <end position="30"/>
    </location>
</feature>
<evidence type="ECO:0000256" key="1">
    <source>
        <dbReference type="SAM" id="Phobius"/>
    </source>
</evidence>
<dbReference type="AlphaFoldDB" id="A0AAQ0HGM6"/>
<organism evidence="3 4">
    <name type="scientific">Paracoccus versutus</name>
    <name type="common">Thiobacillus versutus</name>
    <dbReference type="NCBI Taxonomy" id="34007"/>
    <lineage>
        <taxon>Bacteria</taxon>
        <taxon>Pseudomonadati</taxon>
        <taxon>Pseudomonadota</taxon>
        <taxon>Alphaproteobacteria</taxon>
        <taxon>Rhodobacterales</taxon>
        <taxon>Paracoccaceae</taxon>
        <taxon>Paracoccus</taxon>
    </lineage>
</organism>
<name>A0AAQ0HGM6_PARVE</name>
<keyword evidence="1" id="KW-0472">Membrane</keyword>
<dbReference type="SUPFAM" id="SSF51905">
    <property type="entry name" value="FAD/NAD(P)-binding domain"/>
    <property type="match status" value="2"/>
</dbReference>
<keyword evidence="1" id="KW-0812">Transmembrane</keyword>
<dbReference type="InterPro" id="IPR052189">
    <property type="entry name" value="L-asp_N-monooxygenase_NS-form"/>
</dbReference>
<dbReference type="PANTHER" id="PTHR40254">
    <property type="entry name" value="BLR0577 PROTEIN"/>
    <property type="match status" value="1"/>
</dbReference>
<dbReference type="InterPro" id="IPR038732">
    <property type="entry name" value="HpyO/CreE_NAD-binding"/>
</dbReference>
<keyword evidence="1" id="KW-1133">Transmembrane helix</keyword>
<dbReference type="InterPro" id="IPR036188">
    <property type="entry name" value="FAD/NAD-bd_sf"/>
</dbReference>
<protein>
    <submittedName>
        <fullName evidence="3">NAD(P)/FAD-binding protein YdhS</fullName>
    </submittedName>
</protein>
<dbReference type="RefSeq" id="WP_036750533.1">
    <property type="nucleotide sequence ID" value="NZ_CP035286.1"/>
</dbReference>
<feature type="domain" description="FAD-dependent urate hydroxylase HpyO/Asp monooxygenase CreE-like FAD/NAD(P)-binding" evidence="2">
    <location>
        <begin position="14"/>
        <end position="157"/>
    </location>
</feature>
<gene>
    <name evidence="3" type="ORF">ATH84_102227</name>
</gene>